<evidence type="ECO:0000256" key="1">
    <source>
        <dbReference type="ARBA" id="ARBA00005612"/>
    </source>
</evidence>
<dbReference type="InterPro" id="IPR037171">
    <property type="entry name" value="NagB/RpiA_transferase-like"/>
</dbReference>
<dbReference type="InterPro" id="IPR004163">
    <property type="entry name" value="CoA_transf_BS"/>
</dbReference>
<evidence type="ECO:0000313" key="4">
    <source>
        <dbReference type="EMBL" id="OAD44157.1"/>
    </source>
</evidence>
<reference evidence="4 5" key="1">
    <citation type="submission" date="2016-02" db="EMBL/GenBank/DDBJ databases">
        <title>Draft genome sequence of Hydrogenophaga sp. LPB0072.</title>
        <authorList>
            <person name="Shin S.-K."/>
            <person name="Yi H."/>
        </authorList>
    </citation>
    <scope>NUCLEOTIDE SEQUENCE [LARGE SCALE GENOMIC DNA]</scope>
    <source>
        <strain evidence="4 5">LPB0072</strain>
    </source>
</reference>
<dbReference type="Proteomes" id="UP000185680">
    <property type="component" value="Chromosome"/>
</dbReference>
<dbReference type="OrthoDB" id="9777193at2"/>
<keyword evidence="5" id="KW-1185">Reference proteome</keyword>
<keyword evidence="2 3" id="KW-0808">Transferase</keyword>
<dbReference type="Proteomes" id="UP000185657">
    <property type="component" value="Unassembled WGS sequence"/>
</dbReference>
<reference evidence="3 6" key="2">
    <citation type="submission" date="2016-10" db="EMBL/GenBank/DDBJ databases">
        <title>Hydorgenophaga sp. LPB0072 isolated from gastropod.</title>
        <authorList>
            <person name="Kim E."/>
            <person name="Yi H."/>
        </authorList>
    </citation>
    <scope>NUCLEOTIDE SEQUENCE [LARGE SCALE GENOMIC DNA]</scope>
    <source>
        <strain evidence="3 6">LPB0072</strain>
    </source>
</reference>
<dbReference type="KEGG" id="hyl:LPB072_14565"/>
<dbReference type="SMART" id="SM00882">
    <property type="entry name" value="CoA_trans"/>
    <property type="match status" value="1"/>
</dbReference>
<evidence type="ECO:0000256" key="2">
    <source>
        <dbReference type="ARBA" id="ARBA00022679"/>
    </source>
</evidence>
<comment type="similarity">
    <text evidence="1">Belongs to the 3-oxoacid CoA-transferase subunit A family.</text>
</comment>
<name>A0A162PE50_9BURK</name>
<dbReference type="EMBL" id="CP017476">
    <property type="protein sequence ID" value="AOW13882.1"/>
    <property type="molecule type" value="Genomic_DNA"/>
</dbReference>
<dbReference type="STRING" id="1763535.LPB072_14565"/>
<dbReference type="InterPro" id="IPR004165">
    <property type="entry name" value="CoA_trans_fam_I"/>
</dbReference>
<dbReference type="Gene3D" id="3.40.1080.10">
    <property type="entry name" value="Glutaconate Coenzyme A-transferase"/>
    <property type="match status" value="1"/>
</dbReference>
<protein>
    <submittedName>
        <fullName evidence="3">3-oxoadipate CoA-transferase</fullName>
    </submittedName>
</protein>
<organism evidence="3 6">
    <name type="scientific">Hydrogenophaga crassostreae</name>
    <dbReference type="NCBI Taxonomy" id="1763535"/>
    <lineage>
        <taxon>Bacteria</taxon>
        <taxon>Pseudomonadati</taxon>
        <taxon>Pseudomonadota</taxon>
        <taxon>Betaproteobacteria</taxon>
        <taxon>Burkholderiales</taxon>
        <taxon>Comamonadaceae</taxon>
        <taxon>Hydrogenophaga</taxon>
    </lineage>
</organism>
<dbReference type="RefSeq" id="WP_066084421.1">
    <property type="nucleotide sequence ID" value="NZ_CP017476.1"/>
</dbReference>
<dbReference type="PROSITE" id="PS01273">
    <property type="entry name" value="COA_TRANSF_1"/>
    <property type="match status" value="1"/>
</dbReference>
<dbReference type="PANTHER" id="PTHR13707:SF60">
    <property type="entry name" value="ACETATE COA-TRANSFERASE SUBUNIT ALPHA"/>
    <property type="match status" value="1"/>
</dbReference>
<dbReference type="SUPFAM" id="SSF100950">
    <property type="entry name" value="NagB/RpiA/CoA transferase-like"/>
    <property type="match status" value="1"/>
</dbReference>
<evidence type="ECO:0000313" key="3">
    <source>
        <dbReference type="EMBL" id="AOW13882.1"/>
    </source>
</evidence>
<dbReference type="AlphaFoldDB" id="A0A162PE50"/>
<dbReference type="InterPro" id="IPR012792">
    <property type="entry name" value="3-oxoacid_CoA-transf_A"/>
</dbReference>
<dbReference type="Pfam" id="PF01144">
    <property type="entry name" value="CoA_trans"/>
    <property type="match status" value="1"/>
</dbReference>
<proteinExistence type="inferred from homology"/>
<dbReference type="PANTHER" id="PTHR13707">
    <property type="entry name" value="KETOACID-COENZYME A TRANSFERASE"/>
    <property type="match status" value="1"/>
</dbReference>
<dbReference type="NCBIfam" id="TIGR02429">
    <property type="entry name" value="pcaI_scoA_fam"/>
    <property type="match status" value="1"/>
</dbReference>
<evidence type="ECO:0000313" key="6">
    <source>
        <dbReference type="Proteomes" id="UP000185680"/>
    </source>
</evidence>
<dbReference type="GO" id="GO:0008410">
    <property type="term" value="F:CoA-transferase activity"/>
    <property type="evidence" value="ECO:0007669"/>
    <property type="project" value="InterPro"/>
</dbReference>
<evidence type="ECO:0000313" key="5">
    <source>
        <dbReference type="Proteomes" id="UP000185657"/>
    </source>
</evidence>
<sequence length="224" mass="24284">MINKIVATLQQAVEGIRDGDTVMIGGFGNSGIPYQLIEALRQLKVRDLVIVSNNAGVREEGIASLLRDRMVRKLICSYPRSNGSVWFERLYEEDAIELELLPQGTLSERIRAGGAGIGGFFTRAGYGTALADGKETRVIDGHGYVLESPLRADVALLKADRGDRWGNLIYNTAGRNFNPIMATAATTTVVEVAEIVELGELDPEAIVTPGIFVNRLVQRTAGIP</sequence>
<accession>A0A162PE50</accession>
<gene>
    <name evidence="3" type="ORF">LPB072_14565</name>
    <name evidence="4" type="ORF">LPB72_01250</name>
</gene>
<dbReference type="EMBL" id="LVWD01000001">
    <property type="protein sequence ID" value="OAD44157.1"/>
    <property type="molecule type" value="Genomic_DNA"/>
</dbReference>